<reference evidence="1" key="1">
    <citation type="journal article" date="2020" name="Nature">
        <title>Giant virus diversity and host interactions through global metagenomics.</title>
        <authorList>
            <person name="Schulz F."/>
            <person name="Roux S."/>
            <person name="Paez-Espino D."/>
            <person name="Jungbluth S."/>
            <person name="Walsh D.A."/>
            <person name="Denef V.J."/>
            <person name="McMahon K.D."/>
            <person name="Konstantinidis K.T."/>
            <person name="Eloe-Fadrosh E.A."/>
            <person name="Kyrpides N.C."/>
            <person name="Woyke T."/>
        </authorList>
    </citation>
    <scope>NUCLEOTIDE SEQUENCE</scope>
    <source>
        <strain evidence="1">GVMAG-M-3300027736-24</strain>
    </source>
</reference>
<name>A0A6C0JLD2_9ZZZZ</name>
<dbReference type="AlphaFoldDB" id="A0A6C0JLD2"/>
<accession>A0A6C0JLD2</accession>
<protein>
    <submittedName>
        <fullName evidence="1">Uncharacterized protein</fullName>
    </submittedName>
</protein>
<sequence>MSNSRDLPYRALQLINEYSKPVTNPRWRQSKPIITTYQMYLKLKYLFDIDFTGENLLQYRVLCKIIDTDWYHAYSYVLKYGLSMYTRNTISETLLKMDGIVDADYSHYTYETRYIEYD</sequence>
<organism evidence="1">
    <name type="scientific">viral metagenome</name>
    <dbReference type="NCBI Taxonomy" id="1070528"/>
    <lineage>
        <taxon>unclassified sequences</taxon>
        <taxon>metagenomes</taxon>
        <taxon>organismal metagenomes</taxon>
    </lineage>
</organism>
<proteinExistence type="predicted"/>
<evidence type="ECO:0000313" key="1">
    <source>
        <dbReference type="EMBL" id="QHU05570.1"/>
    </source>
</evidence>
<dbReference type="EMBL" id="MN740417">
    <property type="protein sequence ID" value="QHU05570.1"/>
    <property type="molecule type" value="Genomic_DNA"/>
</dbReference>